<dbReference type="EMBL" id="LAZR01000009">
    <property type="protein sequence ID" value="KKO08429.1"/>
    <property type="molecule type" value="Genomic_DNA"/>
</dbReference>
<evidence type="ECO:0000313" key="2">
    <source>
        <dbReference type="EMBL" id="KKO08429.1"/>
    </source>
</evidence>
<dbReference type="AlphaFoldDB" id="A0A0F9YUD1"/>
<organism evidence="2">
    <name type="scientific">marine sediment metagenome</name>
    <dbReference type="NCBI Taxonomy" id="412755"/>
    <lineage>
        <taxon>unclassified sequences</taxon>
        <taxon>metagenomes</taxon>
        <taxon>ecological metagenomes</taxon>
    </lineage>
</organism>
<feature type="region of interest" description="Disordered" evidence="1">
    <location>
        <begin position="1"/>
        <end position="23"/>
    </location>
</feature>
<reference evidence="2" key="1">
    <citation type="journal article" date="2015" name="Nature">
        <title>Complex archaea that bridge the gap between prokaryotes and eukaryotes.</title>
        <authorList>
            <person name="Spang A."/>
            <person name="Saw J.H."/>
            <person name="Jorgensen S.L."/>
            <person name="Zaremba-Niedzwiedzka K."/>
            <person name="Martijn J."/>
            <person name="Lind A.E."/>
            <person name="van Eijk R."/>
            <person name="Schleper C."/>
            <person name="Guy L."/>
            <person name="Ettema T.J."/>
        </authorList>
    </citation>
    <scope>NUCLEOTIDE SEQUENCE</scope>
</reference>
<protein>
    <submittedName>
        <fullName evidence="2">Uncharacterized protein</fullName>
    </submittedName>
</protein>
<gene>
    <name evidence="2" type="ORF">LCGC14_0043670</name>
</gene>
<proteinExistence type="predicted"/>
<evidence type="ECO:0000256" key="1">
    <source>
        <dbReference type="SAM" id="MobiDB-lite"/>
    </source>
</evidence>
<comment type="caution">
    <text evidence="2">The sequence shown here is derived from an EMBL/GenBank/DDBJ whole genome shotgun (WGS) entry which is preliminary data.</text>
</comment>
<accession>A0A0F9YUD1</accession>
<sequence length="395" mass="43845">MASGCAGVPAASSPVAPHGPGSAEIPETLSRALGGPCVGVNAGYLISNARQNDSDSKFAIEAAMNDRNEQTRTAQDFSEIARLSLSLLELIRNAAICVKDSEYVYFNVISDALGGSKAIPDAAALSRQLAEMQTDSIETLNLSSLQARVGRRRTDSPEESYTLYNLTQNYIYENPNGMHFLDGEIRETSAKRIVGSISGKLRDQKTLCGRLDLLLERVPEFIELHDEYVAVAKKHGLDLVKSADEWKASLTLDEVGATERNPISLSASLPSGSLGFELGQIVMDLRSTAETAAEKKYEDFMALIPDAWFVDVRQDYAEYRDFLVERDDLQAWILARAEDGVFRTEIIDEIDRRWMSNYTARSIGRTTIQRMENLKFITRHKKSGRVHFTLPRVPS</sequence>
<name>A0A0F9YUD1_9ZZZZ</name>